<sequence>VQGGCPLKCSCPSSPPSCPPGISSVLDSCGQFNQDCSLTEPCDHIKGLRCHLG</sequence>
<evidence type="ECO:0000313" key="1">
    <source>
        <dbReference type="EMBL" id="KAL0193328.1"/>
    </source>
</evidence>
<comment type="caution">
    <text evidence="1">The sequence shown here is derived from an EMBL/GenBank/DDBJ whole genome shotgun (WGS) entry which is preliminary data.</text>
</comment>
<evidence type="ECO:0000313" key="2">
    <source>
        <dbReference type="Proteomes" id="UP001529510"/>
    </source>
</evidence>
<dbReference type="EMBL" id="JAMKFB020000005">
    <property type="protein sequence ID" value="KAL0193328.1"/>
    <property type="molecule type" value="Genomic_DNA"/>
</dbReference>
<feature type="non-terminal residue" evidence="1">
    <location>
        <position position="1"/>
    </location>
</feature>
<accession>A0ABD0R476</accession>
<reference evidence="1 2" key="1">
    <citation type="submission" date="2024-05" db="EMBL/GenBank/DDBJ databases">
        <title>Genome sequencing and assembly of Indian major carp, Cirrhinus mrigala (Hamilton, 1822).</title>
        <authorList>
            <person name="Mohindra V."/>
            <person name="Chowdhury L.M."/>
            <person name="Lal K."/>
            <person name="Jena J.K."/>
        </authorList>
    </citation>
    <scope>NUCLEOTIDE SEQUENCE [LARGE SCALE GENOMIC DNA]</scope>
    <source>
        <strain evidence="1">CM1030</strain>
        <tissue evidence="1">Blood</tissue>
    </source>
</reference>
<proteinExistence type="predicted"/>
<dbReference type="AlphaFoldDB" id="A0ABD0R476"/>
<organism evidence="1 2">
    <name type="scientific">Cirrhinus mrigala</name>
    <name type="common">Mrigala</name>
    <dbReference type="NCBI Taxonomy" id="683832"/>
    <lineage>
        <taxon>Eukaryota</taxon>
        <taxon>Metazoa</taxon>
        <taxon>Chordata</taxon>
        <taxon>Craniata</taxon>
        <taxon>Vertebrata</taxon>
        <taxon>Euteleostomi</taxon>
        <taxon>Actinopterygii</taxon>
        <taxon>Neopterygii</taxon>
        <taxon>Teleostei</taxon>
        <taxon>Ostariophysi</taxon>
        <taxon>Cypriniformes</taxon>
        <taxon>Cyprinidae</taxon>
        <taxon>Labeoninae</taxon>
        <taxon>Labeonini</taxon>
        <taxon>Cirrhinus</taxon>
    </lineage>
</organism>
<gene>
    <name evidence="1" type="ORF">M9458_011624</name>
</gene>
<feature type="non-terminal residue" evidence="1">
    <location>
        <position position="53"/>
    </location>
</feature>
<protein>
    <submittedName>
        <fullName evidence="1">Uncharacterized protein</fullName>
    </submittedName>
</protein>
<dbReference type="Proteomes" id="UP001529510">
    <property type="component" value="Unassembled WGS sequence"/>
</dbReference>
<name>A0ABD0R476_CIRMR</name>
<keyword evidence="2" id="KW-1185">Reference proteome</keyword>